<keyword evidence="6" id="KW-0067">ATP-binding</keyword>
<dbReference type="EMBL" id="CP037940">
    <property type="protein sequence ID" value="QBO35295.1"/>
    <property type="molecule type" value="Genomic_DNA"/>
</dbReference>
<dbReference type="InterPro" id="IPR013750">
    <property type="entry name" value="GHMP_kinase_C_dom"/>
</dbReference>
<dbReference type="UniPathway" id="UPA00057">
    <property type="reaction ID" value="UER00098"/>
</dbReference>
<comment type="pathway">
    <text evidence="9">Isoprenoid biosynthesis; isopentenyl diphosphate biosynthesis via mevalonate pathway; isopentenyl diphosphate from (R)-mevalonate: step 1/3.</text>
</comment>
<dbReference type="NCBIfam" id="TIGR00549">
    <property type="entry name" value="mevalon_kin"/>
    <property type="match status" value="1"/>
</dbReference>
<evidence type="ECO:0000313" key="12">
    <source>
        <dbReference type="EMBL" id="QBO35295.1"/>
    </source>
</evidence>
<feature type="domain" description="GHMP kinase C-terminal" evidence="11">
    <location>
        <begin position="221"/>
        <end position="300"/>
    </location>
</feature>
<dbReference type="Gene3D" id="3.30.70.890">
    <property type="entry name" value="GHMP kinase, C-terminal domain"/>
    <property type="match status" value="1"/>
</dbReference>
<dbReference type="GO" id="GO:0005524">
    <property type="term" value="F:ATP binding"/>
    <property type="evidence" value="ECO:0007669"/>
    <property type="project" value="UniProtKB-KW"/>
</dbReference>
<evidence type="ECO:0000256" key="2">
    <source>
        <dbReference type="ARBA" id="ARBA00022516"/>
    </source>
</evidence>
<evidence type="ECO:0000256" key="6">
    <source>
        <dbReference type="ARBA" id="ARBA00022840"/>
    </source>
</evidence>
<keyword evidence="8" id="KW-0443">Lipid metabolism</keyword>
<evidence type="ECO:0000259" key="10">
    <source>
        <dbReference type="Pfam" id="PF00288"/>
    </source>
</evidence>
<evidence type="ECO:0000256" key="5">
    <source>
        <dbReference type="ARBA" id="ARBA00022777"/>
    </source>
</evidence>
<dbReference type="InterPro" id="IPR014721">
    <property type="entry name" value="Ribsml_uS5_D2-typ_fold_subgr"/>
</dbReference>
<dbReference type="Pfam" id="PF08544">
    <property type="entry name" value="GHMP_kinases_C"/>
    <property type="match status" value="1"/>
</dbReference>
<dbReference type="PANTHER" id="PTHR43290">
    <property type="entry name" value="MEVALONATE KINASE"/>
    <property type="match status" value="1"/>
</dbReference>
<dbReference type="PANTHER" id="PTHR43290:SF2">
    <property type="entry name" value="MEVALONATE KINASE"/>
    <property type="match status" value="1"/>
</dbReference>
<dbReference type="EC" id="2.7.1.36" evidence="12"/>
<dbReference type="GO" id="GO:0019287">
    <property type="term" value="P:isopentenyl diphosphate biosynthetic process, mevalonate pathway"/>
    <property type="evidence" value="ECO:0007669"/>
    <property type="project" value="UniProtKB-UniPathway"/>
</dbReference>
<evidence type="ECO:0000256" key="4">
    <source>
        <dbReference type="ARBA" id="ARBA00022741"/>
    </source>
</evidence>
<evidence type="ECO:0000313" key="13">
    <source>
        <dbReference type="Proteomes" id="UP000292886"/>
    </source>
</evidence>
<dbReference type="KEGG" id="wei:EQG49_01860"/>
<accession>A0A4V1AIF2</accession>
<evidence type="ECO:0000256" key="8">
    <source>
        <dbReference type="ARBA" id="ARBA00023098"/>
    </source>
</evidence>
<reference evidence="13" key="1">
    <citation type="submission" date="2019-03" db="EMBL/GenBank/DDBJ databases">
        <title>Weissella sp. 26KH-42 Genome sequencing.</title>
        <authorList>
            <person name="Heo J."/>
            <person name="Kim S.-J."/>
            <person name="Kim J.-S."/>
            <person name="Hong S.-B."/>
            <person name="Kwon S.-W."/>
        </authorList>
    </citation>
    <scope>NUCLEOTIDE SEQUENCE [LARGE SCALE GENOMIC DNA]</scope>
    <source>
        <strain evidence="13">26KH-42</strain>
    </source>
</reference>
<dbReference type="Proteomes" id="UP000292886">
    <property type="component" value="Chromosome"/>
</dbReference>
<evidence type="ECO:0000256" key="1">
    <source>
        <dbReference type="ARBA" id="ARBA00022490"/>
    </source>
</evidence>
<dbReference type="SUPFAM" id="SSF55060">
    <property type="entry name" value="GHMP Kinase, C-terminal domain"/>
    <property type="match status" value="1"/>
</dbReference>
<sequence>MLNEGIGHSHAKAILMGEHSVVYGEPAIALPLKNIDMTVTITVRSDQQQLIHSKYYEGTLRDLAGSYEGIRQLIMRLLTQFNANDLGFDLRFASKIPQERGMGSSAATSIAIIRAFYQLFETKLDTKTLRHLANIEESITHGSPSGIDAATTSSSDPIFFIKNKELTPFKIDIPGYLVIADTGVMGQTGLAVSSVRRLFDEEPSSTRRLISNLGQAAIEAKQALQDGDVEQLGDLMNKAHGYLHALGVSHPHLETLVKTALKNGALGAKLTGSGIGGSIIALAKDLHDAKRIAKALIAAGAKEYWISPLSADSQAEATEYSSL</sequence>
<keyword evidence="5 12" id="KW-0418">Kinase</keyword>
<keyword evidence="4" id="KW-0547">Nucleotide-binding</keyword>
<dbReference type="Gene3D" id="3.30.230.10">
    <property type="match status" value="1"/>
</dbReference>
<dbReference type="SUPFAM" id="SSF54211">
    <property type="entry name" value="Ribosomal protein S5 domain 2-like"/>
    <property type="match status" value="1"/>
</dbReference>
<evidence type="ECO:0000256" key="3">
    <source>
        <dbReference type="ARBA" id="ARBA00022679"/>
    </source>
</evidence>
<dbReference type="GO" id="GO:0004496">
    <property type="term" value="F:mevalonate kinase activity"/>
    <property type="evidence" value="ECO:0007669"/>
    <property type="project" value="UniProtKB-EC"/>
</dbReference>
<feature type="domain" description="GHMP kinase N-terminal" evidence="10">
    <location>
        <begin position="77"/>
        <end position="151"/>
    </location>
</feature>
<dbReference type="InterPro" id="IPR036554">
    <property type="entry name" value="GHMP_kinase_C_sf"/>
</dbReference>
<proteinExistence type="predicted"/>
<gene>
    <name evidence="12" type="primary">mvk</name>
    <name evidence="12" type="ORF">EQG49_01860</name>
</gene>
<keyword evidence="3 12" id="KW-0808">Transferase</keyword>
<dbReference type="PRINTS" id="PR00959">
    <property type="entry name" value="MEVGALKINASE"/>
</dbReference>
<evidence type="ECO:0000259" key="11">
    <source>
        <dbReference type="Pfam" id="PF08544"/>
    </source>
</evidence>
<dbReference type="Pfam" id="PF00288">
    <property type="entry name" value="GHMP_kinases_N"/>
    <property type="match status" value="1"/>
</dbReference>
<dbReference type="InterPro" id="IPR006205">
    <property type="entry name" value="Mev_gal_kin"/>
</dbReference>
<dbReference type="AlphaFoldDB" id="A0A4V1AIF2"/>
<dbReference type="RefSeq" id="WP_133362375.1">
    <property type="nucleotide sequence ID" value="NZ_CP037940.1"/>
</dbReference>
<dbReference type="GO" id="GO:0005829">
    <property type="term" value="C:cytosol"/>
    <property type="evidence" value="ECO:0007669"/>
    <property type="project" value="TreeGrafter"/>
</dbReference>
<evidence type="ECO:0000256" key="9">
    <source>
        <dbReference type="ARBA" id="ARBA00029438"/>
    </source>
</evidence>
<protein>
    <submittedName>
        <fullName evidence="12">Mevalonate kinase</fullName>
        <ecNumber evidence="12">2.7.1.36</ecNumber>
    </submittedName>
</protein>
<dbReference type="InterPro" id="IPR020568">
    <property type="entry name" value="Ribosomal_Su5_D2-typ_SF"/>
</dbReference>
<keyword evidence="2" id="KW-0444">Lipid biosynthesis</keyword>
<evidence type="ECO:0000256" key="7">
    <source>
        <dbReference type="ARBA" id="ARBA00022842"/>
    </source>
</evidence>
<keyword evidence="7" id="KW-0460">Magnesium</keyword>
<name>A0A4V1AIF2_9LACO</name>
<organism evidence="12 13">
    <name type="scientific">Periweissella cryptocerci</name>
    <dbReference type="NCBI Taxonomy" id="2506420"/>
    <lineage>
        <taxon>Bacteria</taxon>
        <taxon>Bacillati</taxon>
        <taxon>Bacillota</taxon>
        <taxon>Bacilli</taxon>
        <taxon>Lactobacillales</taxon>
        <taxon>Lactobacillaceae</taxon>
        <taxon>Periweissella</taxon>
    </lineage>
</organism>
<dbReference type="OrthoDB" id="9764892at2"/>
<keyword evidence="1" id="KW-0963">Cytoplasm</keyword>
<dbReference type="InterPro" id="IPR006204">
    <property type="entry name" value="GHMP_kinase_N_dom"/>
</dbReference>
<keyword evidence="13" id="KW-1185">Reference proteome</keyword>